<name>A0ACC3TWW2_9ASCO</name>
<evidence type="ECO:0000313" key="2">
    <source>
        <dbReference type="Proteomes" id="UP001489719"/>
    </source>
</evidence>
<keyword evidence="2" id="KW-1185">Reference proteome</keyword>
<organism evidence="1 2">
    <name type="scientific">Lipomyces orientalis</name>
    <dbReference type="NCBI Taxonomy" id="1233043"/>
    <lineage>
        <taxon>Eukaryota</taxon>
        <taxon>Fungi</taxon>
        <taxon>Dikarya</taxon>
        <taxon>Ascomycota</taxon>
        <taxon>Saccharomycotina</taxon>
        <taxon>Lipomycetes</taxon>
        <taxon>Lipomycetales</taxon>
        <taxon>Lipomycetaceae</taxon>
        <taxon>Lipomyces</taxon>
    </lineage>
</organism>
<dbReference type="EMBL" id="MU970038">
    <property type="protein sequence ID" value="KAK9325708.1"/>
    <property type="molecule type" value="Genomic_DNA"/>
</dbReference>
<gene>
    <name evidence="1" type="ORF">V1517DRAFT_304858</name>
</gene>
<evidence type="ECO:0000313" key="1">
    <source>
        <dbReference type="EMBL" id="KAK9325708.1"/>
    </source>
</evidence>
<comment type="caution">
    <text evidence="1">The sequence shown here is derived from an EMBL/GenBank/DDBJ whole genome shotgun (WGS) entry which is preliminary data.</text>
</comment>
<accession>A0ACC3TWW2</accession>
<dbReference type="Proteomes" id="UP001489719">
    <property type="component" value="Unassembled WGS sequence"/>
</dbReference>
<sequence>MAMMTVSSLDSNAAALAENSSSRACDSCRSRKIKCDRKEPCLQCTLRDVVCVYSARKKRKRRICPEESSDNLKHVKVVDFETTATATTIPQQNGYADGHFDQATKGRLGAIEYHLEQLSSLLDQQQAAQETVSNCRIVNPRLTLPTIDEISSTGQAENTSVSLVAKVHDQLRHLGTSSLLSMSMDSRDRAMSNGDVHGECDRSLLRWSSELAEKTTVGLSEEVADSLAIDSHRPWLPNQRHGLELLDYFMDNVISNHPVLHISLAKVIRDTIYSPNFYSDKYFVQKLACASYMMIQSLQHAEFPYFKKVIGGIPIENLLFRNIFLILRDVRVLFVPSLLNIQVLFIAAISSKQIYNPGLCWTIISHASRHCLDLGLNRQSNGVTVNNRDASSGIDAGMVYGDNATAYSEQSRLFWSCFAVDKVMSLTFGRSPSFQTRDCSVPVPPQKPYSAADPETLGYWKYRKSIDIAFMYDAIYTRLYSAAAEAELASLGAEGSIERTRRRGDVVEKLHKEADMLLNNNLSWIKDVRNGGGLESHKLAGSLATEIHYVHCVCLTMIHRVHASVSAESREIYVRVSRQALQLFKQILDEQPNELQRQATTSWALVFQPFAPFFGVFNAIADNGSGVDLDEIDLSSLQCITWELQKLNKEASGSGVLRRLSGLAHEYTDVATEIIGQRKGQLGHIRSETVDTTSPEYSTLFGLSASGSQIATPVADNSNTPGSCDTESYSEAARQTTLPSWLEFLSDDITSGGVDWRESDVLLENARSSTGNDGEINVVAEFLQSISRLQ</sequence>
<proteinExistence type="predicted"/>
<reference evidence="2" key="1">
    <citation type="journal article" date="2024" name="Front. Bioeng. Biotechnol.">
        <title>Genome-scale model development and genomic sequencing of the oleaginous clade Lipomyces.</title>
        <authorList>
            <person name="Czajka J.J."/>
            <person name="Han Y."/>
            <person name="Kim J."/>
            <person name="Mondo S.J."/>
            <person name="Hofstad B.A."/>
            <person name="Robles A."/>
            <person name="Haridas S."/>
            <person name="Riley R."/>
            <person name="LaButti K."/>
            <person name="Pangilinan J."/>
            <person name="Andreopoulos W."/>
            <person name="Lipzen A."/>
            <person name="Yan J."/>
            <person name="Wang M."/>
            <person name="Ng V."/>
            <person name="Grigoriev I.V."/>
            <person name="Spatafora J.W."/>
            <person name="Magnuson J.K."/>
            <person name="Baker S.E."/>
            <person name="Pomraning K.R."/>
        </authorList>
    </citation>
    <scope>NUCLEOTIDE SEQUENCE [LARGE SCALE GENOMIC DNA]</scope>
    <source>
        <strain evidence="2">CBS 10300</strain>
    </source>
</reference>
<protein>
    <submittedName>
        <fullName evidence="1">Uncharacterized protein</fullName>
    </submittedName>
</protein>